<dbReference type="SUPFAM" id="SSF49899">
    <property type="entry name" value="Concanavalin A-like lectins/glucanases"/>
    <property type="match status" value="1"/>
</dbReference>
<gene>
    <name evidence="5" type="ORF">B0H17DRAFT_920486</name>
</gene>
<comment type="similarity">
    <text evidence="1">Belongs to the glycosyl hydrolase 16 family.</text>
</comment>
<keyword evidence="5" id="KW-0378">Hydrolase</keyword>
<keyword evidence="3" id="KW-1133">Transmembrane helix</keyword>
<protein>
    <submittedName>
        <fullName evidence="5">Glycoside hydrolase family 16 protein</fullName>
    </submittedName>
</protein>
<dbReference type="GO" id="GO:0004553">
    <property type="term" value="F:hydrolase activity, hydrolyzing O-glycosyl compounds"/>
    <property type="evidence" value="ECO:0007669"/>
    <property type="project" value="InterPro"/>
</dbReference>
<comment type="caution">
    <text evidence="5">The sequence shown here is derived from an EMBL/GenBank/DDBJ whole genome shotgun (WGS) entry which is preliminary data.</text>
</comment>
<dbReference type="AlphaFoldDB" id="A0AAD7GU75"/>
<dbReference type="Pfam" id="PF00722">
    <property type="entry name" value="Glyco_hydro_16"/>
    <property type="match status" value="1"/>
</dbReference>
<evidence type="ECO:0000256" key="2">
    <source>
        <dbReference type="SAM" id="MobiDB-lite"/>
    </source>
</evidence>
<keyword evidence="3" id="KW-0812">Transmembrane</keyword>
<dbReference type="InterPro" id="IPR013320">
    <property type="entry name" value="ConA-like_dom_sf"/>
</dbReference>
<evidence type="ECO:0000313" key="6">
    <source>
        <dbReference type="Proteomes" id="UP001221757"/>
    </source>
</evidence>
<dbReference type="InterPro" id="IPR050546">
    <property type="entry name" value="Glycosyl_Hydrlase_16"/>
</dbReference>
<sequence>MSPSLTALNAAYQAGQASASAGGGIPRTGSQTNFRAPFLSPASRPGSSLWSPPSYSGSAALGGGPHGGSAAALALPAPPAPAPSTRLPGKLSKEEKPWLQRSPPRARTSWWLTFAMMLLGLAGAALLVFFGIQSVDVFKDSELCSVFEDNFSGSSLDTNTWTREAQLGGFGNAEFQIASPFENNSFIKNNQLYIMPTLTTDVIPQSQLETGTYTLDPCTEAETNKTACTASGDGSGNVVNPVMSARINTINSFSITYGRVEVRAKLPRGDWLWPAIWMLPVNGTWPVDGELDIMEGRGNGPSYGAQGSNYVRSTLQYGPLASLVKQMYGWYTLKRTSFDQGFHTYGLEWDDKWMRFYVDSRVHTTLSLSTKNAKEGFWARAGFPATAQNGSSVQQVENPYTSINGPFDKPFYLIIDLAVGGTSGWFPDKVGGKPWFDGSLTAMYDFWKAKDTWWATWPTNEDDRAFRIDSVQMWKKC</sequence>
<dbReference type="InterPro" id="IPR000757">
    <property type="entry name" value="Beta-glucanase-like"/>
</dbReference>
<dbReference type="Proteomes" id="UP001221757">
    <property type="component" value="Unassembled WGS sequence"/>
</dbReference>
<name>A0AAD7GU75_MYCRO</name>
<feature type="domain" description="GH16" evidence="4">
    <location>
        <begin position="96"/>
        <end position="456"/>
    </location>
</feature>
<organism evidence="5 6">
    <name type="scientific">Mycena rosella</name>
    <name type="common">Pink bonnet</name>
    <name type="synonym">Agaricus rosellus</name>
    <dbReference type="NCBI Taxonomy" id="1033263"/>
    <lineage>
        <taxon>Eukaryota</taxon>
        <taxon>Fungi</taxon>
        <taxon>Dikarya</taxon>
        <taxon>Basidiomycota</taxon>
        <taxon>Agaricomycotina</taxon>
        <taxon>Agaricomycetes</taxon>
        <taxon>Agaricomycetidae</taxon>
        <taxon>Agaricales</taxon>
        <taxon>Marasmiineae</taxon>
        <taxon>Mycenaceae</taxon>
        <taxon>Mycena</taxon>
    </lineage>
</organism>
<feature type="transmembrane region" description="Helical" evidence="3">
    <location>
        <begin position="110"/>
        <end position="132"/>
    </location>
</feature>
<evidence type="ECO:0000259" key="4">
    <source>
        <dbReference type="PROSITE" id="PS51762"/>
    </source>
</evidence>
<accession>A0AAD7GU75</accession>
<dbReference type="PANTHER" id="PTHR10963:SF55">
    <property type="entry name" value="GLYCOSIDE HYDROLASE FAMILY 16 PROTEIN"/>
    <property type="match status" value="1"/>
</dbReference>
<dbReference type="PROSITE" id="PS51762">
    <property type="entry name" value="GH16_2"/>
    <property type="match status" value="1"/>
</dbReference>
<feature type="region of interest" description="Disordered" evidence="2">
    <location>
        <begin position="16"/>
        <end position="55"/>
    </location>
</feature>
<evidence type="ECO:0000313" key="5">
    <source>
        <dbReference type="EMBL" id="KAJ7705305.1"/>
    </source>
</evidence>
<keyword evidence="3" id="KW-0472">Membrane</keyword>
<dbReference type="EMBL" id="JARKIE010000008">
    <property type="protein sequence ID" value="KAJ7705305.1"/>
    <property type="molecule type" value="Genomic_DNA"/>
</dbReference>
<proteinExistence type="inferred from homology"/>
<keyword evidence="6" id="KW-1185">Reference proteome</keyword>
<dbReference type="PANTHER" id="PTHR10963">
    <property type="entry name" value="GLYCOSYL HYDROLASE-RELATED"/>
    <property type="match status" value="1"/>
</dbReference>
<evidence type="ECO:0000256" key="3">
    <source>
        <dbReference type="SAM" id="Phobius"/>
    </source>
</evidence>
<feature type="compositionally biased region" description="Low complexity" evidence="2">
    <location>
        <begin position="45"/>
        <end position="55"/>
    </location>
</feature>
<dbReference type="GO" id="GO:0005975">
    <property type="term" value="P:carbohydrate metabolic process"/>
    <property type="evidence" value="ECO:0007669"/>
    <property type="project" value="InterPro"/>
</dbReference>
<reference evidence="5" key="1">
    <citation type="submission" date="2023-03" db="EMBL/GenBank/DDBJ databases">
        <title>Massive genome expansion in bonnet fungi (Mycena s.s.) driven by repeated elements and novel gene families across ecological guilds.</title>
        <authorList>
            <consortium name="Lawrence Berkeley National Laboratory"/>
            <person name="Harder C.B."/>
            <person name="Miyauchi S."/>
            <person name="Viragh M."/>
            <person name="Kuo A."/>
            <person name="Thoen E."/>
            <person name="Andreopoulos B."/>
            <person name="Lu D."/>
            <person name="Skrede I."/>
            <person name="Drula E."/>
            <person name="Henrissat B."/>
            <person name="Morin E."/>
            <person name="Kohler A."/>
            <person name="Barry K."/>
            <person name="LaButti K."/>
            <person name="Morin E."/>
            <person name="Salamov A."/>
            <person name="Lipzen A."/>
            <person name="Mereny Z."/>
            <person name="Hegedus B."/>
            <person name="Baldrian P."/>
            <person name="Stursova M."/>
            <person name="Weitz H."/>
            <person name="Taylor A."/>
            <person name="Grigoriev I.V."/>
            <person name="Nagy L.G."/>
            <person name="Martin F."/>
            <person name="Kauserud H."/>
        </authorList>
    </citation>
    <scope>NUCLEOTIDE SEQUENCE</scope>
    <source>
        <strain evidence="5">CBHHK067</strain>
    </source>
</reference>
<feature type="region of interest" description="Disordered" evidence="2">
    <location>
        <begin position="67"/>
        <end position="99"/>
    </location>
</feature>
<dbReference type="Gene3D" id="2.60.120.200">
    <property type="match status" value="1"/>
</dbReference>
<evidence type="ECO:0000256" key="1">
    <source>
        <dbReference type="ARBA" id="ARBA00006865"/>
    </source>
</evidence>